<keyword evidence="7" id="KW-1185">Reference proteome</keyword>
<dbReference type="SUPFAM" id="SSF52540">
    <property type="entry name" value="P-loop containing nucleoside triphosphate hydrolases"/>
    <property type="match status" value="1"/>
</dbReference>
<dbReference type="GO" id="GO:0016020">
    <property type="term" value="C:membrane"/>
    <property type="evidence" value="ECO:0007669"/>
    <property type="project" value="InterPro"/>
</dbReference>
<dbReference type="Gene3D" id="3.40.50.300">
    <property type="entry name" value="P-loop containing nucleotide triphosphate hydrolases"/>
    <property type="match status" value="1"/>
</dbReference>
<dbReference type="PROSITE" id="PS50893">
    <property type="entry name" value="ABC_TRANSPORTER_2"/>
    <property type="match status" value="1"/>
</dbReference>
<sequence>MRVCNIGVCYKQKRGFMRSSEYWALKNVSFDIFHGETLGVIGRNGVGKSSLLKVLAGVIKPDRGHIETMVDSVALLGLQVGFKQTLSGRDNAIMNGMMQGVSRTVMEEKLTEIIGFTELEGFIDQPVCNYSAGMRARLRFAIAIQSDPDVLLIDEALGVGDAGFRKKSAEVIKSRIASDQTVLIVSHDMDTLRGLCQRILWVDQGETRMIGPVDEVLYQYESSGR</sequence>
<evidence type="ECO:0000256" key="3">
    <source>
        <dbReference type="ARBA" id="ARBA00022741"/>
    </source>
</evidence>
<dbReference type="SMART" id="SM00382">
    <property type="entry name" value="AAA"/>
    <property type="match status" value="1"/>
</dbReference>
<feature type="domain" description="ABC transporter" evidence="5">
    <location>
        <begin position="1"/>
        <end position="225"/>
    </location>
</feature>
<dbReference type="InterPro" id="IPR017871">
    <property type="entry name" value="ABC_transporter-like_CS"/>
</dbReference>
<name>A0A2K8L279_9PROT</name>
<dbReference type="InterPro" id="IPR027417">
    <property type="entry name" value="P-loop_NTPase"/>
</dbReference>
<dbReference type="GO" id="GO:0140359">
    <property type="term" value="F:ABC-type transporter activity"/>
    <property type="evidence" value="ECO:0007669"/>
    <property type="project" value="InterPro"/>
</dbReference>
<dbReference type="GO" id="GO:0005524">
    <property type="term" value="F:ATP binding"/>
    <property type="evidence" value="ECO:0007669"/>
    <property type="project" value="UniProtKB-KW"/>
</dbReference>
<dbReference type="InterPro" id="IPR050683">
    <property type="entry name" value="Bact_Polysacc_Export_ATP-bd"/>
</dbReference>
<reference evidence="6 7" key="1">
    <citation type="submission" date="2016-12" db="EMBL/GenBank/DDBJ databases">
        <title>Isolation and genomic insights into novel planktonic Zetaproteobacteria from stratified waters of the Chesapeake Bay.</title>
        <authorList>
            <person name="McAllister S.M."/>
            <person name="Kato S."/>
            <person name="Chan C.S."/>
            <person name="Chiu B.K."/>
            <person name="Field E.K."/>
        </authorList>
    </citation>
    <scope>NUCLEOTIDE SEQUENCE [LARGE SCALE GENOMIC DNA]</scope>
    <source>
        <strain evidence="6 7">CP-8</strain>
    </source>
</reference>
<keyword evidence="3" id="KW-0547">Nucleotide-binding</keyword>
<dbReference type="InterPro" id="IPR015860">
    <property type="entry name" value="ABC_transpr_TagH-like"/>
</dbReference>
<accession>A0A2K8L279</accession>
<evidence type="ECO:0000313" key="7">
    <source>
        <dbReference type="Proteomes" id="UP000231637"/>
    </source>
</evidence>
<proteinExistence type="inferred from homology"/>
<dbReference type="PANTHER" id="PTHR46743">
    <property type="entry name" value="TEICHOIC ACIDS EXPORT ATP-BINDING PROTEIN TAGH"/>
    <property type="match status" value="1"/>
</dbReference>
<comment type="similarity">
    <text evidence="1">Belongs to the ABC transporter superfamily.</text>
</comment>
<protein>
    <submittedName>
        <fullName evidence="6">Lipopolysaccharide transport system ATP-binding protein</fullName>
    </submittedName>
</protein>
<dbReference type="Proteomes" id="UP000231637">
    <property type="component" value="Chromosome"/>
</dbReference>
<dbReference type="EMBL" id="CP018800">
    <property type="protein sequence ID" value="ATX81418.1"/>
    <property type="molecule type" value="Genomic_DNA"/>
</dbReference>
<dbReference type="GO" id="GO:0016887">
    <property type="term" value="F:ATP hydrolysis activity"/>
    <property type="evidence" value="ECO:0007669"/>
    <property type="project" value="InterPro"/>
</dbReference>
<evidence type="ECO:0000256" key="1">
    <source>
        <dbReference type="ARBA" id="ARBA00005417"/>
    </source>
</evidence>
<dbReference type="Pfam" id="PF00005">
    <property type="entry name" value="ABC_tran"/>
    <property type="match status" value="1"/>
</dbReference>
<evidence type="ECO:0000256" key="2">
    <source>
        <dbReference type="ARBA" id="ARBA00022448"/>
    </source>
</evidence>
<dbReference type="InterPro" id="IPR003439">
    <property type="entry name" value="ABC_transporter-like_ATP-bd"/>
</dbReference>
<dbReference type="KEGG" id="mfn:Ga0123462_0547"/>
<evidence type="ECO:0000313" key="6">
    <source>
        <dbReference type="EMBL" id="ATX81418.1"/>
    </source>
</evidence>
<dbReference type="PANTHER" id="PTHR46743:SF2">
    <property type="entry name" value="TEICHOIC ACIDS EXPORT ATP-BINDING PROTEIN TAGH"/>
    <property type="match status" value="1"/>
</dbReference>
<keyword evidence="2" id="KW-0813">Transport</keyword>
<evidence type="ECO:0000256" key="4">
    <source>
        <dbReference type="ARBA" id="ARBA00022840"/>
    </source>
</evidence>
<dbReference type="InterPro" id="IPR003593">
    <property type="entry name" value="AAA+_ATPase"/>
</dbReference>
<organism evidence="6 7">
    <name type="scientific">Mariprofundus ferrinatatus</name>
    <dbReference type="NCBI Taxonomy" id="1921087"/>
    <lineage>
        <taxon>Bacteria</taxon>
        <taxon>Pseudomonadati</taxon>
        <taxon>Pseudomonadota</taxon>
        <taxon>Candidatius Mariprofundia</taxon>
        <taxon>Mariprofundales</taxon>
        <taxon>Mariprofundaceae</taxon>
        <taxon>Mariprofundus</taxon>
    </lineage>
</organism>
<evidence type="ECO:0000259" key="5">
    <source>
        <dbReference type="PROSITE" id="PS50893"/>
    </source>
</evidence>
<gene>
    <name evidence="6" type="ORF">Ga0123462_0547</name>
</gene>
<dbReference type="AlphaFoldDB" id="A0A2K8L279"/>
<dbReference type="CDD" id="cd03220">
    <property type="entry name" value="ABC_KpsT_Wzt"/>
    <property type="match status" value="1"/>
</dbReference>
<keyword evidence="4 6" id="KW-0067">ATP-binding</keyword>
<dbReference type="PROSITE" id="PS00211">
    <property type="entry name" value="ABC_TRANSPORTER_1"/>
    <property type="match status" value="1"/>
</dbReference>